<keyword evidence="1" id="KW-0238">DNA-binding</keyword>
<evidence type="ECO:0000313" key="2">
    <source>
        <dbReference type="Proteomes" id="UP000249898"/>
    </source>
</evidence>
<dbReference type="AlphaFoldDB" id="A0A2Z4PNF5"/>
<dbReference type="InterPro" id="IPR039060">
    <property type="entry name" value="Antitox_HigA"/>
</dbReference>
<dbReference type="SUPFAM" id="SSF47413">
    <property type="entry name" value="lambda repressor-like DNA-binding domains"/>
    <property type="match status" value="1"/>
</dbReference>
<name>A0A2Z4PNF5_9GAMM</name>
<reference evidence="1 2" key="1">
    <citation type="submission" date="2016-06" db="EMBL/GenBank/DDBJ databases">
        <title>The sequenced genome of the ice-adhering bacterium Marinomonas primoryensis, from Antarctica.</title>
        <authorList>
            <person name="Graham L."/>
            <person name="Vance T.D.R."/>
            <person name="Davies P.L."/>
        </authorList>
    </citation>
    <scope>NUCLEOTIDE SEQUENCE [LARGE SCALE GENOMIC DNA]</scope>
    <source>
        <strain evidence="1 2">AceL</strain>
    </source>
</reference>
<dbReference type="PANTHER" id="PTHR40455:SF1">
    <property type="entry name" value="ANTITOXIN HIGA"/>
    <property type="match status" value="1"/>
</dbReference>
<dbReference type="Gene3D" id="1.10.260.40">
    <property type="entry name" value="lambda repressor-like DNA-binding domains"/>
    <property type="match status" value="1"/>
</dbReference>
<organism evidence="1 2">
    <name type="scientific">Marinomonas primoryensis</name>
    <dbReference type="NCBI Taxonomy" id="178399"/>
    <lineage>
        <taxon>Bacteria</taxon>
        <taxon>Pseudomonadati</taxon>
        <taxon>Pseudomonadota</taxon>
        <taxon>Gammaproteobacteria</taxon>
        <taxon>Oceanospirillales</taxon>
        <taxon>Oceanospirillaceae</taxon>
        <taxon>Marinomonas</taxon>
    </lineage>
</organism>
<protein>
    <submittedName>
        <fullName evidence="1">DNA-binding protein</fullName>
    </submittedName>
</protein>
<sequence>MNIKPIKNDDDFDAAVSRMRSLRGAKPNTPEGDEIEILAALAEAYEEKHHTIDPPDPIEAIKFRMEQMGLKDTDLMEFLGQRSRVSEVLNKKRRLSLTMIRSLNKGLHIPLECLIKDYRLDNEKAV</sequence>
<dbReference type="RefSeq" id="WP_112135350.1">
    <property type="nucleotide sequence ID" value="NZ_CP016181.1"/>
</dbReference>
<dbReference type="OrthoDB" id="9796786at2"/>
<dbReference type="GO" id="GO:0006355">
    <property type="term" value="P:regulation of DNA-templated transcription"/>
    <property type="evidence" value="ECO:0007669"/>
    <property type="project" value="InterPro"/>
</dbReference>
<accession>A0A2Z4PNF5</accession>
<dbReference type="EMBL" id="CP016181">
    <property type="protein sequence ID" value="AWX98966.1"/>
    <property type="molecule type" value="Genomic_DNA"/>
</dbReference>
<dbReference type="PANTHER" id="PTHR40455">
    <property type="entry name" value="ANTITOXIN HIGA"/>
    <property type="match status" value="1"/>
</dbReference>
<dbReference type="GO" id="GO:0001046">
    <property type="term" value="F:core promoter sequence-specific DNA binding"/>
    <property type="evidence" value="ECO:0007669"/>
    <property type="project" value="TreeGrafter"/>
</dbReference>
<evidence type="ECO:0000313" key="1">
    <source>
        <dbReference type="EMBL" id="AWX98966.1"/>
    </source>
</evidence>
<gene>
    <name evidence="1" type="ORF">A8139_02365</name>
</gene>
<dbReference type="InterPro" id="IPR010982">
    <property type="entry name" value="Lambda_DNA-bd_dom_sf"/>
</dbReference>
<dbReference type="Proteomes" id="UP000249898">
    <property type="component" value="Chromosome"/>
</dbReference>
<proteinExistence type="predicted"/>